<dbReference type="Gene3D" id="3.50.50.60">
    <property type="entry name" value="FAD/NAD(P)-binding domain"/>
    <property type="match status" value="2"/>
</dbReference>
<evidence type="ECO:0000256" key="2">
    <source>
        <dbReference type="ARBA" id="ARBA00022630"/>
    </source>
</evidence>
<proteinExistence type="inferred from homology"/>
<feature type="domain" description="Pyridine nucleotide-disulphide oxidoreductase dimerisation" evidence="7">
    <location>
        <begin position="358"/>
        <end position="466"/>
    </location>
</feature>
<organism evidence="9 10">
    <name type="scientific">Candidatus Uhrbacteria bacterium GW2011_GWC2_41_11</name>
    <dbReference type="NCBI Taxonomy" id="1618985"/>
    <lineage>
        <taxon>Bacteria</taxon>
        <taxon>Candidatus Uhriibacteriota</taxon>
    </lineage>
</organism>
<feature type="binding site" evidence="5">
    <location>
        <position position="276"/>
    </location>
    <ligand>
        <name>NAD(+)</name>
        <dbReference type="ChEBI" id="CHEBI:57540"/>
    </ligand>
</feature>
<dbReference type="PRINTS" id="PR00368">
    <property type="entry name" value="FADPNR"/>
</dbReference>
<feature type="binding site" evidence="5">
    <location>
        <position position="51"/>
    </location>
    <ligand>
        <name>FAD</name>
        <dbReference type="ChEBI" id="CHEBI:57692"/>
    </ligand>
</feature>
<name>A0A0G0XHJ7_9BACT</name>
<evidence type="ECO:0000313" key="9">
    <source>
        <dbReference type="EMBL" id="KKR87142.1"/>
    </source>
</evidence>
<evidence type="ECO:0000256" key="4">
    <source>
        <dbReference type="ARBA" id="ARBA00023002"/>
    </source>
</evidence>
<feature type="disulfide bond" description="Redox-active" evidence="6">
    <location>
        <begin position="42"/>
        <end position="47"/>
    </location>
</feature>
<sequence>MSSSYDVIVIGAGSAGFAAAEAARKQGVSVCLVESGKLGGECPNSACVPSKALLKVADVWRNVRNVRDFGLQVSGSSFSFPQILAYQKKVVESITGGGKIGDRYLEMANRLHIHLEFGSASFVDAQTIEIKTSQGVRVIKAKAFVIASGSVPFVPLIPGLIDIPYLTYKDVLSLSELPSAIAIIGGGPVGCEFATFFSSLGSRVVLIQSAPVLLHREDEEISQIVQETLESRDVEVLTHATINRVWAARGGVYGLEVCHGTETQTVAVKQIFLAAGKQPALESLHVENIGLSLDVHGHFSVDAEQHTSIKNIFAAGDVSSSYLFTHVASREGFIAGTNAARNVLRKRSGFLEMDTDVIPRVTFTHPEVASVGFTEKEAQKNYKHVFVGKANTSGSDHSIPESVRSGFVKIIVHGKTRKILGGHVVGEAAGEVIHEIALAMHVEASVDNLANMIHAFPTFSEAVAMAAADAHPVS</sequence>
<comment type="cofactor">
    <cofactor evidence="5">
        <name>FAD</name>
        <dbReference type="ChEBI" id="CHEBI:57692"/>
    </cofactor>
    <text evidence="5">Binds 1 FAD per subunit.</text>
</comment>
<dbReference type="PRINTS" id="PR00411">
    <property type="entry name" value="PNDRDTASEI"/>
</dbReference>
<dbReference type="Pfam" id="PF02852">
    <property type="entry name" value="Pyr_redox_dim"/>
    <property type="match status" value="1"/>
</dbReference>
<dbReference type="Pfam" id="PF07992">
    <property type="entry name" value="Pyr_redox_2"/>
    <property type="match status" value="1"/>
</dbReference>
<evidence type="ECO:0000256" key="1">
    <source>
        <dbReference type="ARBA" id="ARBA00007532"/>
    </source>
</evidence>
<dbReference type="AlphaFoldDB" id="A0A0G0XHJ7"/>
<gene>
    <name evidence="9" type="ORF">UU35_C0005G0016</name>
</gene>
<dbReference type="PANTHER" id="PTHR43014:SF2">
    <property type="entry name" value="MERCURIC REDUCTASE"/>
    <property type="match status" value="1"/>
</dbReference>
<dbReference type="InterPro" id="IPR023753">
    <property type="entry name" value="FAD/NAD-binding_dom"/>
</dbReference>
<dbReference type="FunFam" id="3.30.390.30:FF:000001">
    <property type="entry name" value="Dihydrolipoyl dehydrogenase"/>
    <property type="match status" value="1"/>
</dbReference>
<comment type="similarity">
    <text evidence="1">Belongs to the class-I pyridine nucleotide-disulfide oxidoreductase family.</text>
</comment>
<dbReference type="EMBL" id="LCAH01000005">
    <property type="protein sequence ID" value="KKR87142.1"/>
    <property type="molecule type" value="Genomic_DNA"/>
</dbReference>
<feature type="domain" description="FAD/NAD(P)-binding" evidence="8">
    <location>
        <begin position="5"/>
        <end position="332"/>
    </location>
</feature>
<feature type="binding site" evidence="5">
    <location>
        <position position="317"/>
    </location>
    <ligand>
        <name>FAD</name>
        <dbReference type="ChEBI" id="CHEBI:57692"/>
    </ligand>
</feature>
<dbReference type="SUPFAM" id="SSF55424">
    <property type="entry name" value="FAD/NAD-linked reductases, dimerisation (C-terminal) domain"/>
    <property type="match status" value="1"/>
</dbReference>
<dbReference type="Proteomes" id="UP000034616">
    <property type="component" value="Unassembled WGS sequence"/>
</dbReference>
<evidence type="ECO:0000256" key="5">
    <source>
        <dbReference type="PIRSR" id="PIRSR000350-3"/>
    </source>
</evidence>
<evidence type="ECO:0000256" key="3">
    <source>
        <dbReference type="ARBA" id="ARBA00022827"/>
    </source>
</evidence>
<comment type="caution">
    <text evidence="9">The sequence shown here is derived from an EMBL/GenBank/DDBJ whole genome shotgun (WGS) entry which is preliminary data.</text>
</comment>
<dbReference type="InterPro" id="IPR001100">
    <property type="entry name" value="Pyr_nuc-diS_OxRdtase"/>
</dbReference>
<dbReference type="Gene3D" id="3.30.390.30">
    <property type="match status" value="1"/>
</dbReference>
<dbReference type="InterPro" id="IPR036188">
    <property type="entry name" value="FAD/NAD-bd_sf"/>
</dbReference>
<dbReference type="PIRSF" id="PIRSF000350">
    <property type="entry name" value="Mercury_reductase_MerA"/>
    <property type="match status" value="1"/>
</dbReference>
<dbReference type="InterPro" id="IPR004099">
    <property type="entry name" value="Pyr_nucl-diS_OxRdtase_dimer"/>
</dbReference>
<protein>
    <submittedName>
        <fullName evidence="9">FAD-dependent pyridine nucleotide-disulfide oxidoreductase</fullName>
    </submittedName>
</protein>
<dbReference type="InterPro" id="IPR016156">
    <property type="entry name" value="FAD/NAD-linked_Rdtase_dimer_sf"/>
</dbReference>
<accession>A0A0G0XHJ7</accession>
<feature type="binding site" evidence="5">
    <location>
        <begin position="185"/>
        <end position="192"/>
    </location>
    <ligand>
        <name>NAD(+)</name>
        <dbReference type="ChEBI" id="CHEBI:57540"/>
    </ligand>
</feature>
<keyword evidence="4" id="KW-0560">Oxidoreductase</keyword>
<keyword evidence="2" id="KW-0285">Flavoprotein</keyword>
<keyword evidence="3 5" id="KW-0274">FAD</keyword>
<reference evidence="9 10" key="1">
    <citation type="journal article" date="2015" name="Nature">
        <title>rRNA introns, odd ribosomes, and small enigmatic genomes across a large radiation of phyla.</title>
        <authorList>
            <person name="Brown C.T."/>
            <person name="Hug L.A."/>
            <person name="Thomas B.C."/>
            <person name="Sharon I."/>
            <person name="Castelle C.J."/>
            <person name="Singh A."/>
            <person name="Wilkins M.J."/>
            <person name="Williams K.H."/>
            <person name="Banfield J.F."/>
        </authorList>
    </citation>
    <scope>NUCLEOTIDE SEQUENCE [LARGE SCALE GENOMIC DNA]</scope>
</reference>
<keyword evidence="5" id="KW-0547">Nucleotide-binding</keyword>
<dbReference type="GO" id="GO:0050660">
    <property type="term" value="F:flavin adenine dinucleotide binding"/>
    <property type="evidence" value="ECO:0007669"/>
    <property type="project" value="TreeGrafter"/>
</dbReference>
<evidence type="ECO:0000256" key="6">
    <source>
        <dbReference type="PIRSR" id="PIRSR000350-4"/>
    </source>
</evidence>
<evidence type="ECO:0000313" key="10">
    <source>
        <dbReference type="Proteomes" id="UP000034616"/>
    </source>
</evidence>
<evidence type="ECO:0000259" key="7">
    <source>
        <dbReference type="Pfam" id="PF02852"/>
    </source>
</evidence>
<dbReference type="GO" id="GO:0003955">
    <property type="term" value="F:NAD(P)H dehydrogenase (quinone) activity"/>
    <property type="evidence" value="ECO:0007669"/>
    <property type="project" value="TreeGrafter"/>
</dbReference>
<dbReference type="PANTHER" id="PTHR43014">
    <property type="entry name" value="MERCURIC REDUCTASE"/>
    <property type="match status" value="1"/>
</dbReference>
<keyword evidence="5" id="KW-0520">NAD</keyword>
<dbReference type="SUPFAM" id="SSF51905">
    <property type="entry name" value="FAD/NAD(P)-binding domain"/>
    <property type="match status" value="1"/>
</dbReference>
<evidence type="ECO:0000259" key="8">
    <source>
        <dbReference type="Pfam" id="PF07992"/>
    </source>
</evidence>